<organism evidence="2 3">
    <name type="scientific">Enemella evansiae</name>
    <dbReference type="NCBI Taxonomy" id="2016499"/>
    <lineage>
        <taxon>Bacteria</taxon>
        <taxon>Bacillati</taxon>
        <taxon>Actinomycetota</taxon>
        <taxon>Actinomycetes</taxon>
        <taxon>Propionibacteriales</taxon>
        <taxon>Propionibacteriaceae</taxon>
        <taxon>Enemella</taxon>
    </lineage>
</organism>
<dbReference type="RefSeq" id="WP_094406250.1">
    <property type="nucleotide sequence ID" value="NZ_NMVO01000016.1"/>
</dbReference>
<dbReference type="PANTHER" id="PTHR37318:SF1">
    <property type="entry name" value="BSL7504 PROTEIN"/>
    <property type="match status" value="1"/>
</dbReference>
<accession>A0A255G3T1</accession>
<dbReference type="SUPFAM" id="SSF46785">
    <property type="entry name" value="Winged helix' DNA-binding domain"/>
    <property type="match status" value="1"/>
</dbReference>
<keyword evidence="3" id="KW-1185">Reference proteome</keyword>
<evidence type="ECO:0000313" key="3">
    <source>
        <dbReference type="Proteomes" id="UP000215896"/>
    </source>
</evidence>
<name>A0A255G3T1_9ACTN</name>
<gene>
    <name evidence="2" type="ORF">CGZ94_16040</name>
</gene>
<dbReference type="Pfam" id="PF13601">
    <property type="entry name" value="HTH_34"/>
    <property type="match status" value="1"/>
</dbReference>
<sequence>MSHPRHRLDDRFTSPIRLSIVAALAQVSKAEFRVIRETVEVSDSTLSKQLTQLADAGYLTISKAAHGRHTRTWLSLTQSGRRALDEHLAALREIAETTPANSAAEHHE</sequence>
<dbReference type="OrthoDB" id="4952043at2"/>
<feature type="domain" description="Winged helix DNA-binding" evidence="1">
    <location>
        <begin position="16"/>
        <end position="94"/>
    </location>
</feature>
<comment type="caution">
    <text evidence="2">The sequence shown here is derived from an EMBL/GenBank/DDBJ whole genome shotgun (WGS) entry which is preliminary data.</text>
</comment>
<dbReference type="InterPro" id="IPR036390">
    <property type="entry name" value="WH_DNA-bd_sf"/>
</dbReference>
<evidence type="ECO:0000313" key="2">
    <source>
        <dbReference type="EMBL" id="OYO10525.1"/>
    </source>
</evidence>
<proteinExistence type="predicted"/>
<reference evidence="2 3" key="1">
    <citation type="submission" date="2017-07" db="EMBL/GenBank/DDBJ databases">
        <title>Draft whole genome sequences of clinical Proprionibacteriaceae strains.</title>
        <authorList>
            <person name="Bernier A.-M."/>
            <person name="Bernard K."/>
            <person name="Domingo M.-C."/>
        </authorList>
    </citation>
    <scope>NUCLEOTIDE SEQUENCE [LARGE SCALE GENOMIC DNA]</scope>
    <source>
        <strain evidence="2 3">NML 030167</strain>
    </source>
</reference>
<dbReference type="InterPro" id="IPR036388">
    <property type="entry name" value="WH-like_DNA-bd_sf"/>
</dbReference>
<dbReference type="Gene3D" id="1.10.10.10">
    <property type="entry name" value="Winged helix-like DNA-binding domain superfamily/Winged helix DNA-binding domain"/>
    <property type="match status" value="1"/>
</dbReference>
<evidence type="ECO:0000259" key="1">
    <source>
        <dbReference type="Pfam" id="PF13601"/>
    </source>
</evidence>
<dbReference type="EMBL" id="NMVO01000016">
    <property type="protein sequence ID" value="OYO10525.1"/>
    <property type="molecule type" value="Genomic_DNA"/>
</dbReference>
<protein>
    <submittedName>
        <fullName evidence="2">MarR family transcriptional regulator</fullName>
    </submittedName>
</protein>
<dbReference type="InterPro" id="IPR027395">
    <property type="entry name" value="WH_DNA-bd_dom"/>
</dbReference>
<dbReference type="PANTHER" id="PTHR37318">
    <property type="entry name" value="BSL7504 PROTEIN"/>
    <property type="match status" value="1"/>
</dbReference>
<dbReference type="AlphaFoldDB" id="A0A255G3T1"/>
<dbReference type="Proteomes" id="UP000215896">
    <property type="component" value="Unassembled WGS sequence"/>
</dbReference>